<evidence type="ECO:0008006" key="12">
    <source>
        <dbReference type="Google" id="ProtNLM"/>
    </source>
</evidence>
<dbReference type="GO" id="GO:0008270">
    <property type="term" value="F:zinc ion binding"/>
    <property type="evidence" value="ECO:0007669"/>
    <property type="project" value="UniProtKB-KW"/>
</dbReference>
<feature type="domain" description="C2H2-type" evidence="9">
    <location>
        <begin position="348"/>
        <end position="375"/>
    </location>
</feature>
<dbReference type="PANTHER" id="PTHR24394">
    <property type="entry name" value="ZINC FINGER PROTEIN"/>
    <property type="match status" value="1"/>
</dbReference>
<dbReference type="GO" id="GO:0000981">
    <property type="term" value="F:DNA-binding transcription factor activity, RNA polymerase II-specific"/>
    <property type="evidence" value="ECO:0007669"/>
    <property type="project" value="TreeGrafter"/>
</dbReference>
<dbReference type="PANTHER" id="PTHR24394:SF55">
    <property type="entry name" value="ZINC FINGER PROTEIN 131"/>
    <property type="match status" value="1"/>
</dbReference>
<feature type="domain" description="BTB" evidence="8">
    <location>
        <begin position="36"/>
        <end position="100"/>
    </location>
</feature>
<evidence type="ECO:0000313" key="11">
    <source>
        <dbReference type="Proteomes" id="UP000438429"/>
    </source>
</evidence>
<dbReference type="PROSITE" id="PS50097">
    <property type="entry name" value="BTB"/>
    <property type="match status" value="1"/>
</dbReference>
<dbReference type="FunFam" id="3.30.160.60:FF:000498">
    <property type="entry name" value="Putative zinc finger protein 131"/>
    <property type="match status" value="1"/>
</dbReference>
<dbReference type="GO" id="GO:0005634">
    <property type="term" value="C:nucleus"/>
    <property type="evidence" value="ECO:0007669"/>
    <property type="project" value="UniProtKB-SubCell"/>
</dbReference>
<dbReference type="InterPro" id="IPR000210">
    <property type="entry name" value="BTB/POZ_dom"/>
</dbReference>
<dbReference type="EMBL" id="VEVO01000012">
    <property type="protein sequence ID" value="KAF0034006.1"/>
    <property type="molecule type" value="Genomic_DNA"/>
</dbReference>
<dbReference type="Gene3D" id="3.30.710.10">
    <property type="entry name" value="Potassium Channel Kv1.1, Chain A"/>
    <property type="match status" value="1"/>
</dbReference>
<evidence type="ECO:0000256" key="1">
    <source>
        <dbReference type="ARBA" id="ARBA00004123"/>
    </source>
</evidence>
<keyword evidence="3" id="KW-0677">Repeat</keyword>
<dbReference type="PROSITE" id="PS50157">
    <property type="entry name" value="ZINC_FINGER_C2H2_2"/>
    <property type="match status" value="6"/>
</dbReference>
<evidence type="ECO:0000259" key="8">
    <source>
        <dbReference type="PROSITE" id="PS50097"/>
    </source>
</evidence>
<comment type="subcellular location">
    <subcellularLocation>
        <location evidence="1">Nucleus</location>
    </subcellularLocation>
</comment>
<evidence type="ECO:0000313" key="10">
    <source>
        <dbReference type="EMBL" id="KAF0034006.1"/>
    </source>
</evidence>
<evidence type="ECO:0000256" key="4">
    <source>
        <dbReference type="ARBA" id="ARBA00022771"/>
    </source>
</evidence>
<dbReference type="SMART" id="SM00355">
    <property type="entry name" value="ZnF_C2H2"/>
    <property type="match status" value="6"/>
</dbReference>
<dbReference type="InterPro" id="IPR013087">
    <property type="entry name" value="Znf_C2H2_type"/>
</dbReference>
<protein>
    <recommendedName>
        <fullName evidence="12">Zinc finger protein 131</fullName>
    </recommendedName>
</protein>
<keyword evidence="6" id="KW-0539">Nucleus</keyword>
<keyword evidence="2" id="KW-0479">Metal-binding</keyword>
<keyword evidence="4 7" id="KW-0863">Zinc-finger</keyword>
<dbReference type="SMART" id="SM00225">
    <property type="entry name" value="BTB"/>
    <property type="match status" value="1"/>
</dbReference>
<dbReference type="Pfam" id="PF12874">
    <property type="entry name" value="zf-met"/>
    <property type="match status" value="2"/>
</dbReference>
<feature type="domain" description="C2H2-type" evidence="9">
    <location>
        <begin position="284"/>
        <end position="311"/>
    </location>
</feature>
<dbReference type="FunFam" id="3.30.160.60:FF:000870">
    <property type="entry name" value="zinc finger protein 197 isoform X1"/>
    <property type="match status" value="1"/>
</dbReference>
<feature type="domain" description="C2H2-type" evidence="9">
    <location>
        <begin position="376"/>
        <end position="404"/>
    </location>
</feature>
<dbReference type="FunFam" id="3.30.160.60:FF:000552">
    <property type="entry name" value="Zinc finger protein 131"/>
    <property type="match status" value="1"/>
</dbReference>
<sequence length="524" mass="59272">MAAEAEVELDGGSQYPAHYKVMMDKLNEQRQLDQFTDITLIVDGHQFRAHKAVLAACSQFFHKFFQDFTQEPLVEIEGVSNTAFSQLMEFTYTATLAVAGEEEAYDVFKAAEYLQMQEAIKALNNKIIENPSVMAKSKGKKRKIAETSNVITETLPSVEGEQVEIEVIGEGAIEVEDSGLEEEIVYQEETVTASKVLENVEIVEVQISQVDNLFRCNKCDRSFKLYYHLKQHLKTHQGSLEKPYVCNHCGRAYTREGALKYHITTFHFDAEELSRNQKPQKKVHVCEYCKKHFDHFGHFKEHLRKHTGEKPYECPDCHERFARNSTLKCHMAACQNGAGAKKGRKKLYECQVCSSVFNSWDQFKDHLVSHTGDKPNHCTMCDMWFTHPKELKTHLNDIHSIEDSGSTEELVITDSAADLAMATQSIEGTETVLLDDGIQVEHVTVEPVDVMEMDETATVVVEDGGVTEMCEEDMERLKQAGVQIQVVHVTTTEVDGQQVVNSQVEVEMDGEMVNVEEVEQAVVV</sequence>
<keyword evidence="5" id="KW-0862">Zinc</keyword>
<evidence type="ECO:0000256" key="3">
    <source>
        <dbReference type="ARBA" id="ARBA00022737"/>
    </source>
</evidence>
<feature type="domain" description="C2H2-type" evidence="9">
    <location>
        <begin position="244"/>
        <end position="272"/>
    </location>
</feature>
<dbReference type="InterPro" id="IPR011333">
    <property type="entry name" value="SKP1/BTB/POZ_sf"/>
</dbReference>
<dbReference type="SUPFAM" id="SSF57667">
    <property type="entry name" value="beta-beta-alpha zinc fingers"/>
    <property type="match status" value="3"/>
</dbReference>
<evidence type="ECO:0000256" key="6">
    <source>
        <dbReference type="ARBA" id="ARBA00023242"/>
    </source>
</evidence>
<accession>A0A6A4SFS9</accession>
<dbReference type="Gene3D" id="3.30.160.60">
    <property type="entry name" value="Classic Zinc Finger"/>
    <property type="match status" value="6"/>
</dbReference>
<feature type="domain" description="C2H2-type" evidence="9">
    <location>
        <begin position="312"/>
        <end position="342"/>
    </location>
</feature>
<name>A0A6A4SFS9_SCOMX</name>
<dbReference type="PROSITE" id="PS00028">
    <property type="entry name" value="ZINC_FINGER_C2H2_1"/>
    <property type="match status" value="5"/>
</dbReference>
<evidence type="ECO:0000256" key="2">
    <source>
        <dbReference type="ARBA" id="ARBA00022723"/>
    </source>
</evidence>
<dbReference type="Pfam" id="PF00096">
    <property type="entry name" value="zf-C2H2"/>
    <property type="match status" value="3"/>
</dbReference>
<dbReference type="InterPro" id="IPR036236">
    <property type="entry name" value="Znf_C2H2_sf"/>
</dbReference>
<dbReference type="AlphaFoldDB" id="A0A6A4SFS9"/>
<gene>
    <name evidence="10" type="ORF">F2P81_014072</name>
</gene>
<evidence type="ECO:0000256" key="5">
    <source>
        <dbReference type="ARBA" id="ARBA00022833"/>
    </source>
</evidence>
<proteinExistence type="predicted"/>
<dbReference type="Pfam" id="PF00651">
    <property type="entry name" value="BTB"/>
    <property type="match status" value="1"/>
</dbReference>
<comment type="caution">
    <text evidence="10">The sequence shown here is derived from an EMBL/GenBank/DDBJ whole genome shotgun (WGS) entry which is preliminary data.</text>
</comment>
<dbReference type="Proteomes" id="UP000438429">
    <property type="component" value="Unassembled WGS sequence"/>
</dbReference>
<dbReference type="SUPFAM" id="SSF54695">
    <property type="entry name" value="POZ domain"/>
    <property type="match status" value="1"/>
</dbReference>
<feature type="domain" description="C2H2-type" evidence="9">
    <location>
        <begin position="214"/>
        <end position="241"/>
    </location>
</feature>
<evidence type="ECO:0000256" key="7">
    <source>
        <dbReference type="PROSITE-ProRule" id="PRU00042"/>
    </source>
</evidence>
<reference evidence="10 11" key="1">
    <citation type="submission" date="2019-06" db="EMBL/GenBank/DDBJ databases">
        <title>Draft genomes of female and male turbot (Scophthalmus maximus).</title>
        <authorList>
            <person name="Xu H."/>
            <person name="Xu X.-W."/>
            <person name="Shao C."/>
            <person name="Chen S."/>
        </authorList>
    </citation>
    <scope>NUCLEOTIDE SEQUENCE [LARGE SCALE GENOMIC DNA]</scope>
    <source>
        <strain evidence="10">Ysfricsl-2016a</strain>
        <tissue evidence="10">Blood</tissue>
    </source>
</reference>
<organism evidence="10 11">
    <name type="scientific">Scophthalmus maximus</name>
    <name type="common">Turbot</name>
    <name type="synonym">Psetta maxima</name>
    <dbReference type="NCBI Taxonomy" id="52904"/>
    <lineage>
        <taxon>Eukaryota</taxon>
        <taxon>Metazoa</taxon>
        <taxon>Chordata</taxon>
        <taxon>Craniata</taxon>
        <taxon>Vertebrata</taxon>
        <taxon>Euteleostomi</taxon>
        <taxon>Actinopterygii</taxon>
        <taxon>Neopterygii</taxon>
        <taxon>Teleostei</taxon>
        <taxon>Neoteleostei</taxon>
        <taxon>Acanthomorphata</taxon>
        <taxon>Carangaria</taxon>
        <taxon>Pleuronectiformes</taxon>
        <taxon>Pleuronectoidei</taxon>
        <taxon>Scophthalmidae</taxon>
        <taxon>Scophthalmus</taxon>
    </lineage>
</organism>
<evidence type="ECO:0000259" key="9">
    <source>
        <dbReference type="PROSITE" id="PS50157"/>
    </source>
</evidence>
<dbReference type="FunFam" id="3.30.710.10:FF:000041">
    <property type="entry name" value="Zinc finger protein 131"/>
    <property type="match status" value="1"/>
</dbReference>